<organism evidence="3 4">
    <name type="scientific">Lasiosphaeria hispida</name>
    <dbReference type="NCBI Taxonomy" id="260671"/>
    <lineage>
        <taxon>Eukaryota</taxon>
        <taxon>Fungi</taxon>
        <taxon>Dikarya</taxon>
        <taxon>Ascomycota</taxon>
        <taxon>Pezizomycotina</taxon>
        <taxon>Sordariomycetes</taxon>
        <taxon>Sordariomycetidae</taxon>
        <taxon>Sordariales</taxon>
        <taxon>Lasiosphaeriaceae</taxon>
        <taxon>Lasiosphaeria</taxon>
    </lineage>
</organism>
<dbReference type="Proteomes" id="UP001275084">
    <property type="component" value="Unassembled WGS sequence"/>
</dbReference>
<dbReference type="EMBL" id="JAUIQD010000003">
    <property type="protein sequence ID" value="KAK3356512.1"/>
    <property type="molecule type" value="Genomic_DNA"/>
</dbReference>
<dbReference type="InterPro" id="IPR036291">
    <property type="entry name" value="NAD(P)-bd_dom_sf"/>
</dbReference>
<dbReference type="SUPFAM" id="SSF51735">
    <property type="entry name" value="NAD(P)-binding Rossmann-fold domains"/>
    <property type="match status" value="1"/>
</dbReference>
<dbReference type="InterPro" id="IPR051911">
    <property type="entry name" value="SDR_oxidoreductase"/>
</dbReference>
<evidence type="ECO:0000313" key="3">
    <source>
        <dbReference type="EMBL" id="KAK3356512.1"/>
    </source>
</evidence>
<comment type="similarity">
    <text evidence="1">Belongs to the short-chain dehydrogenases/reductases (SDR) family.</text>
</comment>
<evidence type="ECO:0000313" key="4">
    <source>
        <dbReference type="Proteomes" id="UP001275084"/>
    </source>
</evidence>
<evidence type="ECO:0000256" key="1">
    <source>
        <dbReference type="ARBA" id="ARBA00006484"/>
    </source>
</evidence>
<comment type="caution">
    <text evidence="3">The sequence shown here is derived from an EMBL/GenBank/DDBJ whole genome shotgun (WGS) entry which is preliminary data.</text>
</comment>
<dbReference type="GO" id="GO:0016491">
    <property type="term" value="F:oxidoreductase activity"/>
    <property type="evidence" value="ECO:0007669"/>
    <property type="project" value="UniProtKB-KW"/>
</dbReference>
<keyword evidence="2" id="KW-0560">Oxidoreductase</keyword>
<proteinExistence type="inferred from homology"/>
<accession>A0AAJ0HKF4</accession>
<name>A0AAJ0HKF4_9PEZI</name>
<keyword evidence="4" id="KW-1185">Reference proteome</keyword>
<reference evidence="3" key="2">
    <citation type="submission" date="2023-06" db="EMBL/GenBank/DDBJ databases">
        <authorList>
            <consortium name="Lawrence Berkeley National Laboratory"/>
            <person name="Haridas S."/>
            <person name="Hensen N."/>
            <person name="Bonometti L."/>
            <person name="Westerberg I."/>
            <person name="Brannstrom I.O."/>
            <person name="Guillou S."/>
            <person name="Cros-Aarteil S."/>
            <person name="Calhoun S."/>
            <person name="Kuo A."/>
            <person name="Mondo S."/>
            <person name="Pangilinan J."/>
            <person name="Riley R."/>
            <person name="Labutti K."/>
            <person name="Andreopoulos B."/>
            <person name="Lipzen A."/>
            <person name="Chen C."/>
            <person name="Yanf M."/>
            <person name="Daum C."/>
            <person name="Ng V."/>
            <person name="Clum A."/>
            <person name="Steindorff A."/>
            <person name="Ohm R."/>
            <person name="Martin F."/>
            <person name="Silar P."/>
            <person name="Natvig D."/>
            <person name="Lalanne C."/>
            <person name="Gautier V."/>
            <person name="Ament-Velasquez S.L."/>
            <person name="Kruys A."/>
            <person name="Hutchinson M.I."/>
            <person name="Powell A.J."/>
            <person name="Barry K."/>
            <person name="Miller A.N."/>
            <person name="Grigoriev I.V."/>
            <person name="Debuchy R."/>
            <person name="Gladieux P."/>
            <person name="Thoren M.H."/>
            <person name="Johannesson H."/>
        </authorList>
    </citation>
    <scope>NUCLEOTIDE SEQUENCE</scope>
    <source>
        <strain evidence="3">CBS 955.72</strain>
    </source>
</reference>
<reference evidence="3" key="1">
    <citation type="journal article" date="2023" name="Mol. Phylogenet. Evol.">
        <title>Genome-scale phylogeny and comparative genomics of the fungal order Sordariales.</title>
        <authorList>
            <person name="Hensen N."/>
            <person name="Bonometti L."/>
            <person name="Westerberg I."/>
            <person name="Brannstrom I.O."/>
            <person name="Guillou S."/>
            <person name="Cros-Aarteil S."/>
            <person name="Calhoun S."/>
            <person name="Haridas S."/>
            <person name="Kuo A."/>
            <person name="Mondo S."/>
            <person name="Pangilinan J."/>
            <person name="Riley R."/>
            <person name="LaButti K."/>
            <person name="Andreopoulos B."/>
            <person name="Lipzen A."/>
            <person name="Chen C."/>
            <person name="Yan M."/>
            <person name="Daum C."/>
            <person name="Ng V."/>
            <person name="Clum A."/>
            <person name="Steindorff A."/>
            <person name="Ohm R.A."/>
            <person name="Martin F."/>
            <person name="Silar P."/>
            <person name="Natvig D.O."/>
            <person name="Lalanne C."/>
            <person name="Gautier V."/>
            <person name="Ament-Velasquez S.L."/>
            <person name="Kruys A."/>
            <person name="Hutchinson M.I."/>
            <person name="Powell A.J."/>
            <person name="Barry K."/>
            <person name="Miller A.N."/>
            <person name="Grigoriev I.V."/>
            <person name="Debuchy R."/>
            <person name="Gladieux P."/>
            <person name="Hiltunen Thoren M."/>
            <person name="Johannesson H."/>
        </authorList>
    </citation>
    <scope>NUCLEOTIDE SEQUENCE</scope>
    <source>
        <strain evidence="3">CBS 955.72</strain>
    </source>
</reference>
<dbReference type="Gene3D" id="3.40.50.720">
    <property type="entry name" value="NAD(P)-binding Rossmann-like Domain"/>
    <property type="match status" value="1"/>
</dbReference>
<sequence>MNPVNTTAYELPSDVWLVSPTFPDHNPNILEVALDVTLPESVSAAFAYAANHFGENFYLDVVEMEILFFGTARVTMCAVEVMQQAEDHRGGLIVNISSFVGLCAFPGHAYYHAGKFAVEGFTESVISSPAAAVHFGIIEPSSVKTNFEGYSKAYIKPHPAYADPSMPSRQLEKYVSMGLKSGVGLEPKAVAKTIWNIASRGEKIPLRISLGCSVAADHAQV</sequence>
<gene>
    <name evidence="3" type="ORF">B0T25DRAFT_589103</name>
</gene>
<protein>
    <submittedName>
        <fullName evidence="3">Short-chain dehydrogenase/reductase-like protein SDR</fullName>
    </submittedName>
</protein>
<dbReference type="InterPro" id="IPR002347">
    <property type="entry name" value="SDR_fam"/>
</dbReference>
<dbReference type="PANTHER" id="PTHR43976">
    <property type="entry name" value="SHORT CHAIN DEHYDROGENASE"/>
    <property type="match status" value="1"/>
</dbReference>
<dbReference type="PANTHER" id="PTHR43976:SF16">
    <property type="entry name" value="SHORT-CHAIN DEHYDROGENASE_REDUCTASE FAMILY PROTEIN"/>
    <property type="match status" value="1"/>
</dbReference>
<dbReference type="Pfam" id="PF00106">
    <property type="entry name" value="adh_short"/>
    <property type="match status" value="1"/>
</dbReference>
<dbReference type="AlphaFoldDB" id="A0AAJ0HKF4"/>
<evidence type="ECO:0000256" key="2">
    <source>
        <dbReference type="ARBA" id="ARBA00023002"/>
    </source>
</evidence>